<evidence type="ECO:0000313" key="2">
    <source>
        <dbReference type="EMBL" id="JAT72232.1"/>
    </source>
</evidence>
<feature type="compositionally biased region" description="Low complexity" evidence="1">
    <location>
        <begin position="312"/>
        <end position="346"/>
    </location>
</feature>
<sequence>MHPSSTPTTPLIVPRPPPPTPQPVWRGAALPGRPWSTPSPGRPRSSAGGWPPRVRGLPRRLQGPSAPDPGLRCAPVSLQLSLLPPFLRPRWARLWRSLLERTLRRGRALHPPRRGRACSPLGSRLADRRTPRQQAAGSKVVWRATGTPGRAAPGSGEVPRRRRVDRQALAVARAPHIRAPGLCCPMGGRPNNGPDPRARSRGPALGRWPPRSQGRTRPSPCIPMQGICCRGGLRPIITHWAVLRPRPACRASPRPRPSRACARRPCPACPPSSWACCWPTCRRSRHSRLGSRRCTVPSRPAPRPTRGSCRPATSSGWRARSSSSRPRSSSSSFQGRRSSSSQRTPSMRCRDSSTQRAWGRAWRGSHAWRQGLPRGVRP</sequence>
<feature type="region of interest" description="Disordered" evidence="1">
    <location>
        <begin position="110"/>
        <end position="140"/>
    </location>
</feature>
<feature type="region of interest" description="Disordered" evidence="1">
    <location>
        <begin position="1"/>
        <end position="70"/>
    </location>
</feature>
<feature type="region of interest" description="Disordered" evidence="1">
    <location>
        <begin position="248"/>
        <end position="270"/>
    </location>
</feature>
<reference evidence="2" key="1">
    <citation type="submission" date="2015-08" db="EMBL/GenBank/DDBJ databases">
        <authorList>
            <person name="Babu N.S."/>
            <person name="Beckwith C.J."/>
            <person name="Beseler K.G."/>
            <person name="Brison A."/>
            <person name="Carone J.V."/>
            <person name="Caskin T.P."/>
            <person name="Diamond M."/>
            <person name="Durham M.E."/>
            <person name="Foxe J.M."/>
            <person name="Go M."/>
            <person name="Henderson B.A."/>
            <person name="Jones I.B."/>
            <person name="McGettigan J.A."/>
            <person name="Micheletti S.J."/>
            <person name="Nasrallah M.E."/>
            <person name="Ortiz D."/>
            <person name="Piller C.R."/>
            <person name="Privatt S.R."/>
            <person name="Schneider S.L."/>
            <person name="Sharp S."/>
            <person name="Smith T.C."/>
            <person name="Stanton J.D."/>
            <person name="Ullery H.E."/>
            <person name="Wilson R.J."/>
            <person name="Serrano M.G."/>
            <person name="Buck G."/>
            <person name="Lee V."/>
            <person name="Wang Y."/>
            <person name="Carvalho R."/>
            <person name="Voegtly L."/>
            <person name="Shi R."/>
            <person name="Duckworth R."/>
            <person name="Johnson A."/>
            <person name="Loviza R."/>
            <person name="Walstead R."/>
            <person name="Shah Z."/>
            <person name="Kiflezghi M."/>
            <person name="Wade K."/>
            <person name="Ball S.L."/>
            <person name="Bradley K.W."/>
            <person name="Asai D.J."/>
            <person name="Bowman C.A."/>
            <person name="Russell D.A."/>
            <person name="Pope W.H."/>
            <person name="Jacobs-Sera D."/>
            <person name="Hendrix R.W."/>
            <person name="Hatfull G.F."/>
        </authorList>
    </citation>
    <scope>NUCLEOTIDE SEQUENCE</scope>
</reference>
<feature type="compositionally biased region" description="Pro residues" evidence="1">
    <location>
        <begin position="13"/>
        <end position="22"/>
    </location>
</feature>
<proteinExistence type="predicted"/>
<evidence type="ECO:0000256" key="1">
    <source>
        <dbReference type="SAM" id="MobiDB-lite"/>
    </source>
</evidence>
<feature type="region of interest" description="Disordered" evidence="1">
    <location>
        <begin position="289"/>
        <end position="378"/>
    </location>
</feature>
<dbReference type="AlphaFoldDB" id="A0A1D1ZZ54"/>
<name>A0A1D1ZZ54_AUXPR</name>
<gene>
    <name evidence="2" type="ORF">g.23154</name>
</gene>
<dbReference type="EMBL" id="GDKF01006390">
    <property type="protein sequence ID" value="JAT72232.1"/>
    <property type="molecule type" value="Transcribed_RNA"/>
</dbReference>
<feature type="region of interest" description="Disordered" evidence="1">
    <location>
        <begin position="183"/>
        <end position="218"/>
    </location>
</feature>
<feature type="compositionally biased region" description="Low complexity" evidence="1">
    <location>
        <begin position="1"/>
        <end position="12"/>
    </location>
</feature>
<organism evidence="2">
    <name type="scientific">Auxenochlorella protothecoides</name>
    <name type="common">Green microalga</name>
    <name type="synonym">Chlorella protothecoides</name>
    <dbReference type="NCBI Taxonomy" id="3075"/>
    <lineage>
        <taxon>Eukaryota</taxon>
        <taxon>Viridiplantae</taxon>
        <taxon>Chlorophyta</taxon>
        <taxon>core chlorophytes</taxon>
        <taxon>Trebouxiophyceae</taxon>
        <taxon>Chlorellales</taxon>
        <taxon>Chlorellaceae</taxon>
        <taxon>Auxenochlorella</taxon>
    </lineage>
</organism>
<protein>
    <submittedName>
        <fullName evidence="2">Uncharacterized protein</fullName>
    </submittedName>
</protein>
<accession>A0A1D1ZZ54</accession>